<dbReference type="Proteomes" id="UP000070133">
    <property type="component" value="Unassembled WGS sequence"/>
</dbReference>
<gene>
    <name evidence="3" type="ORF">AC578_9419</name>
</gene>
<feature type="region of interest" description="Disordered" evidence="1">
    <location>
        <begin position="748"/>
        <end position="841"/>
    </location>
</feature>
<feature type="compositionally biased region" description="Low complexity" evidence="1">
    <location>
        <begin position="1151"/>
        <end position="1190"/>
    </location>
</feature>
<feature type="compositionally biased region" description="Low complexity" evidence="1">
    <location>
        <begin position="748"/>
        <end position="768"/>
    </location>
</feature>
<feature type="compositionally biased region" description="Low complexity" evidence="1">
    <location>
        <begin position="470"/>
        <end position="491"/>
    </location>
</feature>
<dbReference type="PANTHER" id="PTHR35778:SF1">
    <property type="entry name" value="SIGNALING MUCIN HKR1-RELATED"/>
    <property type="match status" value="1"/>
</dbReference>
<dbReference type="GO" id="GO:0001402">
    <property type="term" value="P:signal transduction involved in filamentous growth"/>
    <property type="evidence" value="ECO:0007669"/>
    <property type="project" value="TreeGrafter"/>
</dbReference>
<dbReference type="AlphaFoldDB" id="A0A139H6R0"/>
<feature type="transmembrane region" description="Helical" evidence="2">
    <location>
        <begin position="1090"/>
        <end position="1111"/>
    </location>
</feature>
<dbReference type="GO" id="GO:0031505">
    <property type="term" value="P:fungal-type cell wall organization"/>
    <property type="evidence" value="ECO:0007669"/>
    <property type="project" value="TreeGrafter"/>
</dbReference>
<feature type="region of interest" description="Disordered" evidence="1">
    <location>
        <begin position="1114"/>
        <end position="1210"/>
    </location>
</feature>
<keyword evidence="4" id="KW-1185">Reference proteome</keyword>
<evidence type="ECO:0000256" key="2">
    <source>
        <dbReference type="SAM" id="Phobius"/>
    </source>
</evidence>
<reference evidence="3 4" key="1">
    <citation type="submission" date="2015-07" db="EMBL/GenBank/DDBJ databases">
        <title>Comparative genomics of the Sigatoka disease complex on banana suggests a link between parallel evolutionary changes in Pseudocercospora fijiensis and Pseudocercospora eumusae and increased virulence on the banana host.</title>
        <authorList>
            <person name="Chang T.-C."/>
            <person name="Salvucci A."/>
            <person name="Crous P.W."/>
            <person name="Stergiopoulos I."/>
        </authorList>
    </citation>
    <scope>NUCLEOTIDE SEQUENCE [LARGE SCALE GENOMIC DNA]</scope>
    <source>
        <strain evidence="3 4">CBS 114824</strain>
    </source>
</reference>
<feature type="compositionally biased region" description="Polar residues" evidence="1">
    <location>
        <begin position="550"/>
        <end position="567"/>
    </location>
</feature>
<feature type="compositionally biased region" description="Gly residues" evidence="1">
    <location>
        <begin position="492"/>
        <end position="501"/>
    </location>
</feature>
<feature type="compositionally biased region" description="Pro residues" evidence="1">
    <location>
        <begin position="47"/>
        <end position="58"/>
    </location>
</feature>
<sequence length="1210" mass="122541">MIGRKRAQGTLFASANTCTLPLFSLSSTAHLAALTHRSPRRHHPPPPRRAPLRPPSPSTNPQLARLQRILHAATTAGSAPLSSPTLPCANTPHSLNILPLYDLPTYGLVISTRIVSAVYELRYPSVICECEQWKTRLLLFGNAKPNLLSRNTTAQYSTAQHLDAFDSVTIVTYTRLKSTPPRPKILIFSIMKTASTHAWFAALAVMSMRGPVTKAEAAPAPHHQEPERPKYYFPRHIKRQYPNLTSIADTSPTYAQPLSESSSSQSSSSSSQGSSGGFNPFSQSSTTPQFNPSAPSVASTEPDPFYSSLIDDLTKPLTTSTSTESSTDSSSQLTTSSSSTSSSQPENETSGYTSPPDSSSSSSSSTSPQPIVPGILGGAASTGYSGSESVSPTAHSTSSDSATTSPPPPWTVSSGPSSGGLPTSILSPSGQSGSSSSNAFTTFRPQGTVGILPGTDDLSLSSPPIPATPPQSSSSSSNSSAGQYSSFNPNGPGTGNLGTGTNGYAPPNVSPTPPASASANATASTSSTSSAPIIVGVNTIIESATILSVPSSTSEPVPQAPAQNPGPSGTGYKGPAEATPQPSLNLTAGILPSSVLPSGPMTYGTASGSVPVSSLVSSVASEISSAASSALSSASNSGNGTNPYGAINTGITSALSGIASSLSAELSSIVATVTDAAVSSSLASEFSGILSSAASSLAAQTTGVASVSATVTGSSSTISGTGISSGSYSLSTSTGSDGITVIPVPITTTGSSSSASETGSASSTSSITLKDNSTSVPTGYGSTISTSIPLTTGTEVTLSSTPETTTRPSNMSIISKTSTESATPSSSGPISLTYAPTSTETPSSVSASLTSTWTSQAPTTIIPTGTDSATSYSIPSSLQYAPTTTATPSVTESGRTMPTDSGTTSAPQGLPTAMPRIIQPPGGFPVPPPNSTLIQVGFNYGLNFPFVVSTDNSAAQIFEYLPQGIAFALDINCDQVKMNALMPYDTTKTLRYITTLAQAYIPSDLVDQLALDLHTPVSRAYNNPTDAVHMLMSMINPTIPIVPGANMDDGSHTAPNNHDNPAATASGSGGYGAPIGGDSGSSQKVNSTSVGIGVGAVAGAAVYAAAMVYVARRYRKKRQSHRRASSVPTAGEMSQRSPGTPGTLSGGGMGSYFMSGANGARESGSGSHSGRSSGRIGRGSRNSAGSSNGRSVREAGISNPIMAENSLGWN</sequence>
<protein>
    <submittedName>
        <fullName evidence="3">Uncharacterized protein</fullName>
    </submittedName>
</protein>
<feature type="compositionally biased region" description="Polar residues" evidence="1">
    <location>
        <begin position="880"/>
        <end position="907"/>
    </location>
</feature>
<dbReference type="GO" id="GO:0009986">
    <property type="term" value="C:cell surface"/>
    <property type="evidence" value="ECO:0007669"/>
    <property type="project" value="TreeGrafter"/>
</dbReference>
<organism evidence="3 4">
    <name type="scientific">Pseudocercospora eumusae</name>
    <dbReference type="NCBI Taxonomy" id="321146"/>
    <lineage>
        <taxon>Eukaryota</taxon>
        <taxon>Fungi</taxon>
        <taxon>Dikarya</taxon>
        <taxon>Ascomycota</taxon>
        <taxon>Pezizomycotina</taxon>
        <taxon>Dothideomycetes</taxon>
        <taxon>Dothideomycetidae</taxon>
        <taxon>Mycosphaerellales</taxon>
        <taxon>Mycosphaerellaceae</taxon>
        <taxon>Pseudocercospora</taxon>
    </lineage>
</organism>
<feature type="compositionally biased region" description="Low complexity" evidence="1">
    <location>
        <begin position="515"/>
        <end position="529"/>
    </location>
</feature>
<evidence type="ECO:0000256" key="1">
    <source>
        <dbReference type="SAM" id="MobiDB-lite"/>
    </source>
</evidence>
<dbReference type="GO" id="GO:0006972">
    <property type="term" value="P:hyperosmotic response"/>
    <property type="evidence" value="ECO:0007669"/>
    <property type="project" value="TreeGrafter"/>
</dbReference>
<feature type="compositionally biased region" description="Polar residues" evidence="1">
    <location>
        <begin position="1126"/>
        <end position="1136"/>
    </location>
</feature>
<feature type="region of interest" description="Disordered" evidence="1">
    <location>
        <begin position="880"/>
        <end position="911"/>
    </location>
</feature>
<feature type="compositionally biased region" description="Low complexity" evidence="1">
    <location>
        <begin position="259"/>
        <end position="285"/>
    </location>
</feature>
<keyword evidence="2" id="KW-1133">Transmembrane helix</keyword>
<proteinExistence type="predicted"/>
<dbReference type="GO" id="GO:0030427">
    <property type="term" value="C:site of polarized growth"/>
    <property type="evidence" value="ECO:0007669"/>
    <property type="project" value="TreeGrafter"/>
</dbReference>
<dbReference type="GO" id="GO:0005886">
    <property type="term" value="C:plasma membrane"/>
    <property type="evidence" value="ECO:0007669"/>
    <property type="project" value="InterPro"/>
</dbReference>
<keyword evidence="2" id="KW-0472">Membrane</keyword>
<dbReference type="STRING" id="321146.A0A139H6R0"/>
<feature type="compositionally biased region" description="Basic residues" evidence="1">
    <location>
        <begin position="37"/>
        <end position="46"/>
    </location>
</feature>
<feature type="region of interest" description="Disordered" evidence="1">
    <location>
        <begin position="247"/>
        <end position="529"/>
    </location>
</feature>
<feature type="compositionally biased region" description="Basic residues" evidence="1">
    <location>
        <begin position="1114"/>
        <end position="1124"/>
    </location>
</feature>
<feature type="compositionally biased region" description="Gly residues" evidence="1">
    <location>
        <begin position="1067"/>
        <end position="1079"/>
    </location>
</feature>
<dbReference type="EMBL" id="LFZN01000121">
    <property type="protein sequence ID" value="KXS98146.1"/>
    <property type="molecule type" value="Genomic_DNA"/>
</dbReference>
<dbReference type="GO" id="GO:0005034">
    <property type="term" value="F:osmosensor activity"/>
    <property type="evidence" value="ECO:0007669"/>
    <property type="project" value="InterPro"/>
</dbReference>
<feature type="compositionally biased region" description="Low complexity" evidence="1">
    <location>
        <begin position="411"/>
        <end position="437"/>
    </location>
</feature>
<evidence type="ECO:0000313" key="4">
    <source>
        <dbReference type="Proteomes" id="UP000070133"/>
    </source>
</evidence>
<feature type="region of interest" description="Disordered" evidence="1">
    <location>
        <begin position="550"/>
        <end position="586"/>
    </location>
</feature>
<feature type="compositionally biased region" description="Polar residues" evidence="1">
    <location>
        <begin position="247"/>
        <end position="258"/>
    </location>
</feature>
<dbReference type="PANTHER" id="PTHR35778">
    <property type="entry name" value="SIGNALING MUCIN HKR1-RELATED"/>
    <property type="match status" value="1"/>
</dbReference>
<evidence type="ECO:0000313" key="3">
    <source>
        <dbReference type="EMBL" id="KXS98146.1"/>
    </source>
</evidence>
<dbReference type="GO" id="GO:0005576">
    <property type="term" value="C:extracellular region"/>
    <property type="evidence" value="ECO:0007669"/>
    <property type="project" value="TreeGrafter"/>
</dbReference>
<feature type="region of interest" description="Disordered" evidence="1">
    <location>
        <begin position="35"/>
        <end position="61"/>
    </location>
</feature>
<dbReference type="InterPro" id="IPR039295">
    <property type="entry name" value="MSB2"/>
</dbReference>
<dbReference type="GO" id="GO:0007232">
    <property type="term" value="P:osmosensory signaling pathway via Sho1 osmosensor"/>
    <property type="evidence" value="ECO:0007669"/>
    <property type="project" value="InterPro"/>
</dbReference>
<feature type="compositionally biased region" description="Low complexity" evidence="1">
    <location>
        <begin position="387"/>
        <end position="404"/>
    </location>
</feature>
<feature type="compositionally biased region" description="Polar residues" evidence="1">
    <location>
        <begin position="286"/>
        <end position="299"/>
    </location>
</feature>
<feature type="region of interest" description="Disordered" evidence="1">
    <location>
        <begin position="1045"/>
        <end position="1086"/>
    </location>
</feature>
<comment type="caution">
    <text evidence="3">The sequence shown here is derived from an EMBL/GenBank/DDBJ whole genome shotgun (WGS) entry which is preliminary data.</text>
</comment>
<feature type="compositionally biased region" description="Polar residues" evidence="1">
    <location>
        <begin position="769"/>
        <end position="841"/>
    </location>
</feature>
<dbReference type="OrthoDB" id="3366093at2759"/>
<dbReference type="GO" id="GO:0030010">
    <property type="term" value="P:establishment of cell polarity"/>
    <property type="evidence" value="ECO:0007669"/>
    <property type="project" value="TreeGrafter"/>
</dbReference>
<name>A0A139H6R0_9PEZI</name>
<feature type="compositionally biased region" description="Low complexity" evidence="1">
    <location>
        <begin position="318"/>
        <end position="368"/>
    </location>
</feature>
<keyword evidence="2" id="KW-0812">Transmembrane</keyword>
<accession>A0A139H6R0</accession>